<keyword evidence="8 11" id="KW-1133">Transmembrane helix</keyword>
<evidence type="ECO:0000256" key="2">
    <source>
        <dbReference type="ARBA" id="ARBA00008683"/>
    </source>
</evidence>
<keyword evidence="9 11" id="KW-0472">Membrane</keyword>
<evidence type="ECO:0000256" key="8">
    <source>
        <dbReference type="ARBA" id="ARBA00022989"/>
    </source>
</evidence>
<feature type="transmembrane region" description="Helical" evidence="11">
    <location>
        <begin position="6"/>
        <end position="30"/>
    </location>
</feature>
<dbReference type="InterPro" id="IPR002142">
    <property type="entry name" value="Peptidase_S49"/>
</dbReference>
<evidence type="ECO:0000256" key="4">
    <source>
        <dbReference type="ARBA" id="ARBA00022670"/>
    </source>
</evidence>
<evidence type="ECO:0000256" key="5">
    <source>
        <dbReference type="ARBA" id="ARBA00022692"/>
    </source>
</evidence>
<dbReference type="EC" id="3.4.21.-" evidence="14"/>
<evidence type="ECO:0000313" key="14">
    <source>
        <dbReference type="EMBL" id="MFC0268348.1"/>
    </source>
</evidence>
<gene>
    <name evidence="14" type="primary">sohB</name>
    <name evidence="14" type="ORF">ACFFHW_10220</name>
</gene>
<evidence type="ECO:0000256" key="7">
    <source>
        <dbReference type="ARBA" id="ARBA00022825"/>
    </source>
</evidence>
<dbReference type="PANTHER" id="PTHR42987:SF4">
    <property type="entry name" value="PROTEASE SOHB-RELATED"/>
    <property type="match status" value="1"/>
</dbReference>
<evidence type="ECO:0000256" key="10">
    <source>
        <dbReference type="SAM" id="MobiDB-lite"/>
    </source>
</evidence>
<keyword evidence="4 14" id="KW-0645">Protease</keyword>
<comment type="caution">
    <text evidence="14">The sequence shown here is derived from an EMBL/GenBank/DDBJ whole genome shotgun (WGS) entry which is preliminary data.</text>
</comment>
<dbReference type="GO" id="GO:0008233">
    <property type="term" value="F:peptidase activity"/>
    <property type="evidence" value="ECO:0007669"/>
    <property type="project" value="UniProtKB-KW"/>
</dbReference>
<proteinExistence type="inferred from homology"/>
<dbReference type="NCBIfam" id="NF008745">
    <property type="entry name" value="PRK11778.1"/>
    <property type="match status" value="1"/>
</dbReference>
<evidence type="ECO:0000256" key="3">
    <source>
        <dbReference type="ARBA" id="ARBA00022475"/>
    </source>
</evidence>
<keyword evidence="6 14" id="KW-0378">Hydrolase</keyword>
<dbReference type="Pfam" id="PF08496">
    <property type="entry name" value="Peptidase_S49_N"/>
    <property type="match status" value="1"/>
</dbReference>
<reference evidence="14 15" key="1">
    <citation type="submission" date="2024-09" db="EMBL/GenBank/DDBJ databases">
        <authorList>
            <person name="Sun Q."/>
            <person name="Mori K."/>
        </authorList>
    </citation>
    <scope>NUCLEOTIDE SEQUENCE [LARGE SCALE GENOMIC DNA]</scope>
    <source>
        <strain evidence="14 15">CCM 7415</strain>
    </source>
</reference>
<protein>
    <submittedName>
        <fullName evidence="14">Protease SohB</fullName>
        <ecNumber evidence="14">3.4.21.-</ecNumber>
    </submittedName>
</protein>
<comment type="similarity">
    <text evidence="2">Belongs to the peptidase S49 family.</text>
</comment>
<dbReference type="EMBL" id="JBHLVX010000042">
    <property type="protein sequence ID" value="MFC0268348.1"/>
    <property type="molecule type" value="Genomic_DNA"/>
</dbReference>
<dbReference type="GO" id="GO:0006508">
    <property type="term" value="P:proteolysis"/>
    <property type="evidence" value="ECO:0007669"/>
    <property type="project" value="UniProtKB-KW"/>
</dbReference>
<accession>A0ABV6G4C5</accession>
<feature type="region of interest" description="Disordered" evidence="10">
    <location>
        <begin position="56"/>
        <end position="90"/>
    </location>
</feature>
<sequence length="347" mass="38966">MIEWFSDYALFLAQCMTVVAAVAAVAVIIAKSRNQHQQRGGRLQIRDRGEHFRRHREALEDASHAAGAQSKRIKARHKARKAQRKTESRQQEARRPVIWVLDFNGDLRASRLPAFTEEISAILLAAEEGDRVLLRLESGGGLVHAYGLAGAQLDRLRQAGLELTVSVDRVAASGGYMMACCADRLLAAPFAVIGSIGVVAQIPNLHRFLKKNDVDVEVMTAGRHKRTLTLLGENSEEGRRKFLEDLEQTHELFKSWVSERRPQLDIEAVSEGEIWYGQRALERALIDEVTTSDSWLQTCSEQWRILEVSLKPQRSLAERLGRGSSAALERGIDSAIERLARLRFEKQ</sequence>
<evidence type="ECO:0000256" key="11">
    <source>
        <dbReference type="SAM" id="Phobius"/>
    </source>
</evidence>
<dbReference type="Pfam" id="PF01343">
    <property type="entry name" value="Peptidase_S49"/>
    <property type="match status" value="1"/>
</dbReference>
<keyword evidence="3" id="KW-1003">Cell membrane</keyword>
<dbReference type="Gene3D" id="3.90.226.10">
    <property type="entry name" value="2-enoyl-CoA Hydratase, Chain A, domain 1"/>
    <property type="match status" value="1"/>
</dbReference>
<dbReference type="RefSeq" id="WP_019950218.1">
    <property type="nucleotide sequence ID" value="NZ_JBHLVX010000042.1"/>
</dbReference>
<dbReference type="CDD" id="cd07023">
    <property type="entry name" value="S49_Sppa_N_C"/>
    <property type="match status" value="1"/>
</dbReference>
<evidence type="ECO:0000259" key="13">
    <source>
        <dbReference type="Pfam" id="PF08496"/>
    </source>
</evidence>
<comment type="subcellular location">
    <subcellularLocation>
        <location evidence="1">Cell membrane</location>
    </subcellularLocation>
</comment>
<dbReference type="PANTHER" id="PTHR42987">
    <property type="entry name" value="PEPTIDASE S49"/>
    <property type="match status" value="1"/>
</dbReference>
<keyword evidence="15" id="KW-1185">Reference proteome</keyword>
<name>A0ABV6G4C5_9GAMM</name>
<dbReference type="Gene3D" id="6.20.330.10">
    <property type="match status" value="1"/>
</dbReference>
<dbReference type="InterPro" id="IPR013703">
    <property type="entry name" value="Peptidase_S49_N_proteobac"/>
</dbReference>
<dbReference type="InterPro" id="IPR047272">
    <property type="entry name" value="S49_SppA_C"/>
</dbReference>
<keyword evidence="7" id="KW-0720">Serine protease</keyword>
<organism evidence="14 15">
    <name type="scientific">Kushneria aurantia</name>
    <dbReference type="NCBI Taxonomy" id="504092"/>
    <lineage>
        <taxon>Bacteria</taxon>
        <taxon>Pseudomonadati</taxon>
        <taxon>Pseudomonadota</taxon>
        <taxon>Gammaproteobacteria</taxon>
        <taxon>Oceanospirillales</taxon>
        <taxon>Halomonadaceae</taxon>
        <taxon>Kushneria</taxon>
    </lineage>
</organism>
<evidence type="ECO:0000256" key="6">
    <source>
        <dbReference type="ARBA" id="ARBA00022801"/>
    </source>
</evidence>
<evidence type="ECO:0000259" key="12">
    <source>
        <dbReference type="Pfam" id="PF01343"/>
    </source>
</evidence>
<feature type="compositionally biased region" description="Basic residues" evidence="10">
    <location>
        <begin position="71"/>
        <end position="83"/>
    </location>
</feature>
<dbReference type="SUPFAM" id="SSF52096">
    <property type="entry name" value="ClpP/crotonase"/>
    <property type="match status" value="1"/>
</dbReference>
<evidence type="ECO:0000256" key="9">
    <source>
        <dbReference type="ARBA" id="ARBA00023136"/>
    </source>
</evidence>
<keyword evidence="5 11" id="KW-0812">Transmembrane</keyword>
<feature type="domain" description="Peptidase S49" evidence="12">
    <location>
        <begin position="156"/>
        <end position="300"/>
    </location>
</feature>
<feature type="domain" description="Peptidase S49 N-terminal proteobacteria" evidence="13">
    <location>
        <begin position="4"/>
        <end position="153"/>
    </location>
</feature>
<dbReference type="Proteomes" id="UP001589814">
    <property type="component" value="Unassembled WGS sequence"/>
</dbReference>
<dbReference type="InterPro" id="IPR029045">
    <property type="entry name" value="ClpP/crotonase-like_dom_sf"/>
</dbReference>
<evidence type="ECO:0000313" key="15">
    <source>
        <dbReference type="Proteomes" id="UP001589814"/>
    </source>
</evidence>
<evidence type="ECO:0000256" key="1">
    <source>
        <dbReference type="ARBA" id="ARBA00004236"/>
    </source>
</evidence>